<organism evidence="2 3">
    <name type="scientific">Cucurbitaria berberidis CBS 394.84</name>
    <dbReference type="NCBI Taxonomy" id="1168544"/>
    <lineage>
        <taxon>Eukaryota</taxon>
        <taxon>Fungi</taxon>
        <taxon>Dikarya</taxon>
        <taxon>Ascomycota</taxon>
        <taxon>Pezizomycotina</taxon>
        <taxon>Dothideomycetes</taxon>
        <taxon>Pleosporomycetidae</taxon>
        <taxon>Pleosporales</taxon>
        <taxon>Pleosporineae</taxon>
        <taxon>Cucurbitariaceae</taxon>
        <taxon>Cucurbitaria</taxon>
    </lineage>
</organism>
<dbReference type="AlphaFoldDB" id="A0A9P4GQH3"/>
<dbReference type="EMBL" id="ML976615">
    <property type="protein sequence ID" value="KAF1849459.1"/>
    <property type="molecule type" value="Genomic_DNA"/>
</dbReference>
<evidence type="ECO:0000256" key="1">
    <source>
        <dbReference type="SAM" id="SignalP"/>
    </source>
</evidence>
<name>A0A9P4GQH3_9PLEO</name>
<dbReference type="Proteomes" id="UP000800039">
    <property type="component" value="Unassembled WGS sequence"/>
</dbReference>
<protein>
    <recommendedName>
        <fullName evidence="4">Secreted protein</fullName>
    </recommendedName>
</protein>
<dbReference type="RefSeq" id="XP_040792022.1">
    <property type="nucleotide sequence ID" value="XM_040931777.1"/>
</dbReference>
<proteinExistence type="predicted"/>
<reference evidence="2" key="1">
    <citation type="submission" date="2020-01" db="EMBL/GenBank/DDBJ databases">
        <authorList>
            <consortium name="DOE Joint Genome Institute"/>
            <person name="Haridas S."/>
            <person name="Albert R."/>
            <person name="Binder M."/>
            <person name="Bloem J."/>
            <person name="Labutti K."/>
            <person name="Salamov A."/>
            <person name="Andreopoulos B."/>
            <person name="Baker S.E."/>
            <person name="Barry K."/>
            <person name="Bills G."/>
            <person name="Bluhm B.H."/>
            <person name="Cannon C."/>
            <person name="Castanera R."/>
            <person name="Culley D.E."/>
            <person name="Daum C."/>
            <person name="Ezra D."/>
            <person name="Gonzalez J.B."/>
            <person name="Henrissat B."/>
            <person name="Kuo A."/>
            <person name="Liang C."/>
            <person name="Lipzen A."/>
            <person name="Lutzoni F."/>
            <person name="Magnuson J."/>
            <person name="Mondo S."/>
            <person name="Nolan M."/>
            <person name="Ohm R."/>
            <person name="Pangilinan J."/>
            <person name="Park H.-J."/>
            <person name="Ramirez L."/>
            <person name="Alfaro M."/>
            <person name="Sun H."/>
            <person name="Tritt A."/>
            <person name="Yoshinaga Y."/>
            <person name="Zwiers L.-H."/>
            <person name="Turgeon B.G."/>
            <person name="Goodwin S.B."/>
            <person name="Spatafora J.W."/>
            <person name="Crous P.W."/>
            <person name="Grigoriev I.V."/>
        </authorList>
    </citation>
    <scope>NUCLEOTIDE SEQUENCE</scope>
    <source>
        <strain evidence="2">CBS 394.84</strain>
    </source>
</reference>
<dbReference type="GeneID" id="63849029"/>
<sequence length="109" mass="11633">MSVLYLTLIAAQLYASCLSITATMSTFADPDILLKTWKKPAMSLAYKLAPLTALSHSLPNFKTNSSSMSTTLRTTHAAATSGHVCDKLPSLVEMPMGGMQCAVIYVCVS</sequence>
<evidence type="ECO:0008006" key="4">
    <source>
        <dbReference type="Google" id="ProtNLM"/>
    </source>
</evidence>
<keyword evidence="3" id="KW-1185">Reference proteome</keyword>
<evidence type="ECO:0000313" key="2">
    <source>
        <dbReference type="EMBL" id="KAF1849459.1"/>
    </source>
</evidence>
<feature type="chain" id="PRO_5040422590" description="Secreted protein" evidence="1">
    <location>
        <begin position="20"/>
        <end position="109"/>
    </location>
</feature>
<comment type="caution">
    <text evidence="2">The sequence shown here is derived from an EMBL/GenBank/DDBJ whole genome shotgun (WGS) entry which is preliminary data.</text>
</comment>
<evidence type="ECO:0000313" key="3">
    <source>
        <dbReference type="Proteomes" id="UP000800039"/>
    </source>
</evidence>
<keyword evidence="1" id="KW-0732">Signal</keyword>
<gene>
    <name evidence="2" type="ORF">K460DRAFT_354303</name>
</gene>
<feature type="signal peptide" evidence="1">
    <location>
        <begin position="1"/>
        <end position="19"/>
    </location>
</feature>
<accession>A0A9P4GQH3</accession>